<keyword evidence="1" id="KW-0175">Coiled coil</keyword>
<evidence type="ECO:0000313" key="4">
    <source>
        <dbReference type="EMBL" id="KPA84867.1"/>
    </source>
</evidence>
<keyword evidence="5" id="KW-1185">Reference proteome</keyword>
<feature type="compositionally biased region" description="Polar residues" evidence="2">
    <location>
        <begin position="254"/>
        <end position="266"/>
    </location>
</feature>
<feature type="region of interest" description="Disordered" evidence="2">
    <location>
        <begin position="73"/>
        <end position="172"/>
    </location>
</feature>
<accession>A0A0M9G8K0</accession>
<dbReference type="Pfam" id="PF00397">
    <property type="entry name" value="WW"/>
    <property type="match status" value="1"/>
</dbReference>
<evidence type="ECO:0000313" key="5">
    <source>
        <dbReference type="Proteomes" id="UP000037923"/>
    </source>
</evidence>
<dbReference type="SUPFAM" id="SSF51045">
    <property type="entry name" value="WW domain"/>
    <property type="match status" value="1"/>
</dbReference>
<feature type="compositionally biased region" description="Polar residues" evidence="2">
    <location>
        <begin position="287"/>
        <end position="300"/>
    </location>
</feature>
<proteinExistence type="predicted"/>
<feature type="compositionally biased region" description="Acidic residues" evidence="2">
    <location>
        <begin position="381"/>
        <end position="390"/>
    </location>
</feature>
<dbReference type="Gene3D" id="2.20.70.10">
    <property type="match status" value="1"/>
</dbReference>
<dbReference type="EMBL" id="LGTL01000002">
    <property type="protein sequence ID" value="KPA84867.1"/>
    <property type="molecule type" value="Genomic_DNA"/>
</dbReference>
<dbReference type="OrthoDB" id="10598279at2759"/>
<organism evidence="4 5">
    <name type="scientific">Leptomonas pyrrhocoris</name>
    <name type="common">Firebug parasite</name>
    <dbReference type="NCBI Taxonomy" id="157538"/>
    <lineage>
        <taxon>Eukaryota</taxon>
        <taxon>Discoba</taxon>
        <taxon>Euglenozoa</taxon>
        <taxon>Kinetoplastea</taxon>
        <taxon>Metakinetoplastina</taxon>
        <taxon>Trypanosomatida</taxon>
        <taxon>Trypanosomatidae</taxon>
        <taxon>Leishmaniinae</taxon>
        <taxon>Leptomonas</taxon>
    </lineage>
</organism>
<dbReference type="PROSITE" id="PS50020">
    <property type="entry name" value="WW_DOMAIN_2"/>
    <property type="match status" value="1"/>
</dbReference>
<feature type="region of interest" description="Disordered" evidence="2">
    <location>
        <begin position="245"/>
        <end position="390"/>
    </location>
</feature>
<dbReference type="RefSeq" id="XP_015663306.1">
    <property type="nucleotide sequence ID" value="XM_015797786.1"/>
</dbReference>
<feature type="compositionally biased region" description="Basic and acidic residues" evidence="2">
    <location>
        <begin position="126"/>
        <end position="135"/>
    </location>
</feature>
<feature type="compositionally biased region" description="Polar residues" evidence="2">
    <location>
        <begin position="73"/>
        <end position="96"/>
    </location>
</feature>
<dbReference type="VEuPathDB" id="TriTrypDB:LpyrH10_02_3050"/>
<comment type="caution">
    <text evidence="4">The sequence shown here is derived from an EMBL/GenBank/DDBJ whole genome shotgun (WGS) entry which is preliminary data.</text>
</comment>
<feature type="compositionally biased region" description="Pro residues" evidence="2">
    <location>
        <begin position="311"/>
        <end position="321"/>
    </location>
</feature>
<feature type="compositionally biased region" description="Pro residues" evidence="2">
    <location>
        <begin position="156"/>
        <end position="166"/>
    </location>
</feature>
<dbReference type="CDD" id="cd00201">
    <property type="entry name" value="WW"/>
    <property type="match status" value="1"/>
</dbReference>
<dbReference type="Proteomes" id="UP000037923">
    <property type="component" value="Unassembled WGS sequence"/>
</dbReference>
<dbReference type="EMBL" id="LGTL01000002">
    <property type="protein sequence ID" value="KPA84868.1"/>
    <property type="molecule type" value="Genomic_DNA"/>
</dbReference>
<evidence type="ECO:0000256" key="1">
    <source>
        <dbReference type="SAM" id="Coils"/>
    </source>
</evidence>
<protein>
    <recommendedName>
        <fullName evidence="3">WW domain-containing protein</fullName>
    </recommendedName>
</protein>
<gene>
    <name evidence="4" type="ORF">ABB37_01331</name>
</gene>
<evidence type="ECO:0000259" key="3">
    <source>
        <dbReference type="PROSITE" id="PS50020"/>
    </source>
</evidence>
<evidence type="ECO:0000256" key="2">
    <source>
        <dbReference type="SAM" id="MobiDB-lite"/>
    </source>
</evidence>
<dbReference type="GeneID" id="26901626"/>
<dbReference type="AlphaFoldDB" id="A0A0M9G8K0"/>
<sequence>MSTSASSYSSQWICRKDPRTQRTYYVNRRTGRSTWDPVPRTAMDTEAAAAVLYPAVVPVADPTSASVSLTLSNEARSSPTTPQVCTVNSKASLTRNSDSDTDRDASEGNRVKKAVVPPTGPSTRGSEADGNHTAERTNVAHASPVTSSSASDSTPAPQPPRQPAQPPSAHEPAKLTAAPVFFTAPSTSSLHIPYSPSASSAVFADMKGATTLGTTPVQLCHGFQKDAKHGADFLTACVASASVQPPPATVMRSPPNQTASSSSPFSPTLEIRRTAPTTDPSTPFLLNETQRPSGDNSSLSPVAGGSGPSQLLPPPPPPPLPSLVSHPVMSAARGAGNERVDGIGTTDFTAPAIEPSNKACASSSSSPPPPPPLQQQRQEEDVSGDEEAAAAEEWRLTRRVWELEGERARLESELAVLRGPVEVEAQSIAEDHARLLEAQRALETAATLAVNQQKTKREELDGLQQRLTELQEQRENAKFLISTMQERLSLVKERCHRVQDEGERLNRERRELEEVLLPTEEAASRDVQNRLYEQRQRVAAQRQQLDDLERAITRGRSDVQRRKHRLDELTAIAVDEGHISKNGEHSLASLAARKKSQTWKEESLSRKGTNDALVVTVAETAASPSEHGEQLHARIAELQREVSSLQFASGALYENTLLTAQQQVLREWTQRLRGEAEPWQRPLEEARAMLQKLNRFYEAQACKYGTRTQDS</sequence>
<name>A0A0M9G8K0_LEPPY</name>
<feature type="coiled-coil region" evidence="1">
    <location>
        <begin position="453"/>
        <end position="558"/>
    </location>
</feature>
<dbReference type="InterPro" id="IPR001202">
    <property type="entry name" value="WW_dom"/>
</dbReference>
<feature type="compositionally biased region" description="Basic and acidic residues" evidence="2">
    <location>
        <begin position="97"/>
        <end position="110"/>
    </location>
</feature>
<feature type="compositionally biased region" description="Low complexity" evidence="2">
    <location>
        <begin position="140"/>
        <end position="155"/>
    </location>
</feature>
<dbReference type="InterPro" id="IPR036020">
    <property type="entry name" value="WW_dom_sf"/>
</dbReference>
<dbReference type="OMA" id="ISSQWIC"/>
<feature type="domain" description="WW" evidence="3">
    <location>
        <begin position="6"/>
        <end position="37"/>
    </location>
</feature>
<dbReference type="RefSeq" id="XP_015663307.1">
    <property type="nucleotide sequence ID" value="XM_015797787.1"/>
</dbReference>
<reference evidence="4 5" key="1">
    <citation type="submission" date="2015-07" db="EMBL/GenBank/DDBJ databases">
        <title>High-quality genome of monoxenous trypanosomatid Leptomonas pyrrhocoris.</title>
        <authorList>
            <person name="Flegontov P."/>
            <person name="Butenko A."/>
            <person name="Firsov S."/>
            <person name="Vlcek C."/>
            <person name="Logacheva M.D."/>
            <person name="Field M."/>
            <person name="Filatov D."/>
            <person name="Flegontova O."/>
            <person name="Gerasimov E."/>
            <person name="Jackson A.P."/>
            <person name="Kelly S."/>
            <person name="Opperdoes F."/>
            <person name="O'Reilly A."/>
            <person name="Votypka J."/>
            <person name="Yurchenko V."/>
            <person name="Lukes J."/>
        </authorList>
    </citation>
    <scope>NUCLEOTIDE SEQUENCE [LARGE SCALE GENOMIC DNA]</scope>
    <source>
        <strain evidence="4">H10</strain>
    </source>
</reference>